<proteinExistence type="predicted"/>
<feature type="region of interest" description="Disordered" evidence="1">
    <location>
        <begin position="263"/>
        <end position="301"/>
    </location>
</feature>
<protein>
    <submittedName>
        <fullName evidence="2">Kinesin-like protein KIN-14R</fullName>
    </submittedName>
</protein>
<evidence type="ECO:0000256" key="1">
    <source>
        <dbReference type="SAM" id="MobiDB-lite"/>
    </source>
</evidence>
<dbReference type="AlphaFoldDB" id="A0AAW2X6W6"/>
<sequence>MENAELASLEQNPEFHVPDPCVFSSSFDWGKSRILNQETQSSAMEEDGNEESLADSMVCDSGSRLVPRGFANPCCTAGSAEIVEYFKKVLQAKTIAKYEKNIQELKDMLQRKTDECYQSWMSWTAANEQLQKVRMDLDRKTFRTYSLDQALEKQADKLRDISSKYKNDQKSWKVAINNLEQKVKVVDLENKLKQQEEIQSTTYQKKVNDFENKLREQMQQSESSSLILQQQVRELERKLKDLEDNPESVSLRQKIKELEDKVREQEKQLTSTMTSESAIPLRSSTPNESKQTVREETANEAEHRVLRSLNSVNRRGSQGSVLVKEYDSLNEGRRKRLSRNSEVENNGVVPTPASDNKCRHSDPPKPVPRVLKTTKPVATATQRPIVRSKTSRDPVLGIKERDSKKRMWSR</sequence>
<feature type="compositionally biased region" description="Basic and acidic residues" evidence="1">
    <location>
        <begin position="291"/>
        <end position="301"/>
    </location>
</feature>
<comment type="caution">
    <text evidence="2">The sequence shown here is derived from an EMBL/GenBank/DDBJ whole genome shotgun (WGS) entry which is preliminary data.</text>
</comment>
<feature type="region of interest" description="Disordered" evidence="1">
    <location>
        <begin position="323"/>
        <end position="410"/>
    </location>
</feature>
<organism evidence="2">
    <name type="scientific">Sesamum latifolium</name>
    <dbReference type="NCBI Taxonomy" id="2727402"/>
    <lineage>
        <taxon>Eukaryota</taxon>
        <taxon>Viridiplantae</taxon>
        <taxon>Streptophyta</taxon>
        <taxon>Embryophyta</taxon>
        <taxon>Tracheophyta</taxon>
        <taxon>Spermatophyta</taxon>
        <taxon>Magnoliopsida</taxon>
        <taxon>eudicotyledons</taxon>
        <taxon>Gunneridae</taxon>
        <taxon>Pentapetalae</taxon>
        <taxon>asterids</taxon>
        <taxon>lamiids</taxon>
        <taxon>Lamiales</taxon>
        <taxon>Pedaliaceae</taxon>
        <taxon>Sesamum</taxon>
    </lineage>
</organism>
<dbReference type="EMBL" id="JACGWN010000005">
    <property type="protein sequence ID" value="KAL0449513.1"/>
    <property type="molecule type" value="Genomic_DNA"/>
</dbReference>
<feature type="compositionally biased region" description="Basic and acidic residues" evidence="1">
    <location>
        <begin position="398"/>
        <end position="410"/>
    </location>
</feature>
<reference evidence="2" key="1">
    <citation type="submission" date="2020-06" db="EMBL/GenBank/DDBJ databases">
        <authorList>
            <person name="Li T."/>
            <person name="Hu X."/>
            <person name="Zhang T."/>
            <person name="Song X."/>
            <person name="Zhang H."/>
            <person name="Dai N."/>
            <person name="Sheng W."/>
            <person name="Hou X."/>
            <person name="Wei L."/>
        </authorList>
    </citation>
    <scope>NUCLEOTIDE SEQUENCE</scope>
    <source>
        <strain evidence="2">KEN1</strain>
        <tissue evidence="2">Leaf</tissue>
    </source>
</reference>
<name>A0AAW2X6W6_9LAMI</name>
<gene>
    <name evidence="2" type="ORF">Slati_1507700</name>
</gene>
<accession>A0AAW2X6W6</accession>
<feature type="compositionally biased region" description="Polar residues" evidence="1">
    <location>
        <begin position="268"/>
        <end position="290"/>
    </location>
</feature>
<evidence type="ECO:0000313" key="2">
    <source>
        <dbReference type="EMBL" id="KAL0449513.1"/>
    </source>
</evidence>
<reference evidence="2" key="2">
    <citation type="journal article" date="2024" name="Plant">
        <title>Genomic evolution and insights into agronomic trait innovations of Sesamum species.</title>
        <authorList>
            <person name="Miao H."/>
            <person name="Wang L."/>
            <person name="Qu L."/>
            <person name="Liu H."/>
            <person name="Sun Y."/>
            <person name="Le M."/>
            <person name="Wang Q."/>
            <person name="Wei S."/>
            <person name="Zheng Y."/>
            <person name="Lin W."/>
            <person name="Duan Y."/>
            <person name="Cao H."/>
            <person name="Xiong S."/>
            <person name="Wang X."/>
            <person name="Wei L."/>
            <person name="Li C."/>
            <person name="Ma Q."/>
            <person name="Ju M."/>
            <person name="Zhao R."/>
            <person name="Li G."/>
            <person name="Mu C."/>
            <person name="Tian Q."/>
            <person name="Mei H."/>
            <person name="Zhang T."/>
            <person name="Gao T."/>
            <person name="Zhang H."/>
        </authorList>
    </citation>
    <scope>NUCLEOTIDE SEQUENCE</scope>
    <source>
        <strain evidence="2">KEN1</strain>
    </source>
</reference>